<dbReference type="SUPFAM" id="SSF57850">
    <property type="entry name" value="RING/U-box"/>
    <property type="match status" value="1"/>
</dbReference>
<evidence type="ECO:0000256" key="15">
    <source>
        <dbReference type="ARBA" id="ARBA00032511"/>
    </source>
</evidence>
<evidence type="ECO:0000256" key="8">
    <source>
        <dbReference type="ARBA" id="ARBA00022771"/>
    </source>
</evidence>
<reference evidence="20 21" key="1">
    <citation type="submission" date="2017-03" db="EMBL/GenBank/DDBJ databases">
        <title>Genome of the blue death feigning beetle - Asbolus verrucosus.</title>
        <authorList>
            <person name="Rider S.D."/>
        </authorList>
    </citation>
    <scope>NUCLEOTIDE SEQUENCE [LARGE SCALE GENOMIC DNA]</scope>
    <source>
        <strain evidence="20">Butters</strain>
        <tissue evidence="20">Head and leg muscle</tissue>
    </source>
</reference>
<evidence type="ECO:0000256" key="5">
    <source>
        <dbReference type="ARBA" id="ARBA00022679"/>
    </source>
</evidence>
<dbReference type="PROSITE" id="PS00518">
    <property type="entry name" value="ZF_RING_1"/>
    <property type="match status" value="1"/>
</dbReference>
<proteinExistence type="inferred from homology"/>
<evidence type="ECO:0000256" key="18">
    <source>
        <dbReference type="PROSITE-ProRule" id="PRU00175"/>
    </source>
</evidence>
<keyword evidence="12" id="KW-1133">Transmembrane helix</keyword>
<dbReference type="OrthoDB" id="1701437at2759"/>
<dbReference type="PANTHER" id="PTHR48178:SF1">
    <property type="entry name" value="PEROXISOME BIOGENESIS FACTOR 2"/>
    <property type="match status" value="1"/>
</dbReference>
<dbReference type="InterPro" id="IPR017907">
    <property type="entry name" value="Znf_RING_CS"/>
</dbReference>
<comment type="pathway">
    <text evidence="2">Protein modification; protein ubiquitination.</text>
</comment>
<evidence type="ECO:0000256" key="10">
    <source>
        <dbReference type="ARBA" id="ARBA00022833"/>
    </source>
</evidence>
<name>A0A482W7R3_ASBVE</name>
<dbReference type="GO" id="GO:0061630">
    <property type="term" value="F:ubiquitin protein ligase activity"/>
    <property type="evidence" value="ECO:0007669"/>
    <property type="project" value="UniProtKB-EC"/>
</dbReference>
<dbReference type="EC" id="2.3.2.36" evidence="17"/>
<keyword evidence="8 18" id="KW-0863">Zinc-finger</keyword>
<sequence>MPNEKLLRVTQMNAIFLDNEIFKALMQIIQDTSRFLPPGCVSPFEPELNLIVRIAILKNSVCSNESTFGQQLLSIKYNNMSNFKKALYVLGNCFEYIKNRLEFWKPSHKVNTLIFKIHMILVLLNFINMSVFLRNGAKPLLVERLLGLDQVYATENAPRLFEAKYLARELLWNGFIEILVHILPLINYHKIKRTVRQHNPFHKRPTYIVLNSRVMTMHSKCAHCGENPILPHHMGCAHIFCYVCLKGNQTADSKYECPICEHRNPNVLCDKVSVI</sequence>
<dbReference type="GO" id="GO:0008270">
    <property type="term" value="F:zinc ion binding"/>
    <property type="evidence" value="ECO:0007669"/>
    <property type="project" value="UniProtKB-KW"/>
</dbReference>
<dbReference type="STRING" id="1661398.A0A482W7R3"/>
<evidence type="ECO:0000256" key="4">
    <source>
        <dbReference type="ARBA" id="ARBA00022448"/>
    </source>
</evidence>
<evidence type="ECO:0000256" key="2">
    <source>
        <dbReference type="ARBA" id="ARBA00004906"/>
    </source>
</evidence>
<dbReference type="PANTHER" id="PTHR48178">
    <property type="entry name" value="PEROXISOME BIOGENESIS FACTOR 2"/>
    <property type="match status" value="1"/>
</dbReference>
<gene>
    <name evidence="20" type="ORF">BDFB_010806</name>
</gene>
<dbReference type="InterPro" id="IPR001841">
    <property type="entry name" value="Znf_RING"/>
</dbReference>
<dbReference type="EMBL" id="QDEB01019819">
    <property type="protein sequence ID" value="RZC41144.1"/>
    <property type="molecule type" value="Genomic_DNA"/>
</dbReference>
<keyword evidence="9" id="KW-0833">Ubl conjugation pathway</keyword>
<dbReference type="InterPro" id="IPR025654">
    <property type="entry name" value="PEX2/10"/>
</dbReference>
<evidence type="ECO:0000313" key="20">
    <source>
        <dbReference type="EMBL" id="RZC41144.1"/>
    </source>
</evidence>
<evidence type="ECO:0000313" key="21">
    <source>
        <dbReference type="Proteomes" id="UP000292052"/>
    </source>
</evidence>
<organism evidence="20 21">
    <name type="scientific">Asbolus verrucosus</name>
    <name type="common">Desert ironclad beetle</name>
    <dbReference type="NCBI Taxonomy" id="1661398"/>
    <lineage>
        <taxon>Eukaryota</taxon>
        <taxon>Metazoa</taxon>
        <taxon>Ecdysozoa</taxon>
        <taxon>Arthropoda</taxon>
        <taxon>Hexapoda</taxon>
        <taxon>Insecta</taxon>
        <taxon>Pterygota</taxon>
        <taxon>Neoptera</taxon>
        <taxon>Endopterygota</taxon>
        <taxon>Coleoptera</taxon>
        <taxon>Polyphaga</taxon>
        <taxon>Cucujiformia</taxon>
        <taxon>Tenebrionidae</taxon>
        <taxon>Pimeliinae</taxon>
        <taxon>Asbolus</taxon>
    </lineage>
</organism>
<keyword evidence="4" id="KW-0813">Transport</keyword>
<protein>
    <recommendedName>
        <fullName evidence="17">RING-type E3 ubiquitin transferase (cysteine targeting)</fullName>
        <ecNumber evidence="17">2.3.2.36</ecNumber>
    </recommendedName>
    <alternativeName>
        <fullName evidence="15">Peroxin-2</fullName>
    </alternativeName>
</protein>
<evidence type="ECO:0000256" key="13">
    <source>
        <dbReference type="ARBA" id="ARBA00023136"/>
    </source>
</evidence>
<dbReference type="InterPro" id="IPR013083">
    <property type="entry name" value="Znf_RING/FYVE/PHD"/>
</dbReference>
<evidence type="ECO:0000256" key="16">
    <source>
        <dbReference type="ARBA" id="ARBA00034438"/>
    </source>
</evidence>
<evidence type="ECO:0000256" key="12">
    <source>
        <dbReference type="ARBA" id="ARBA00022989"/>
    </source>
</evidence>
<feature type="domain" description="RING-type" evidence="19">
    <location>
        <begin position="221"/>
        <end position="261"/>
    </location>
</feature>
<dbReference type="Pfam" id="PF04757">
    <property type="entry name" value="Pex2_Pex12"/>
    <property type="match status" value="1"/>
</dbReference>
<evidence type="ECO:0000259" key="19">
    <source>
        <dbReference type="PROSITE" id="PS50089"/>
    </source>
</evidence>
<evidence type="ECO:0000256" key="7">
    <source>
        <dbReference type="ARBA" id="ARBA00022723"/>
    </source>
</evidence>
<dbReference type="GO" id="GO:0016558">
    <property type="term" value="P:protein import into peroxisome matrix"/>
    <property type="evidence" value="ECO:0007669"/>
    <property type="project" value="InterPro"/>
</dbReference>
<evidence type="ECO:0000256" key="9">
    <source>
        <dbReference type="ARBA" id="ARBA00022786"/>
    </source>
</evidence>
<evidence type="ECO:0000256" key="6">
    <source>
        <dbReference type="ARBA" id="ARBA00022692"/>
    </source>
</evidence>
<evidence type="ECO:0000256" key="14">
    <source>
        <dbReference type="ARBA" id="ARBA00023140"/>
    </source>
</evidence>
<dbReference type="Gene3D" id="3.30.40.10">
    <property type="entry name" value="Zinc/RING finger domain, C3HC4 (zinc finger)"/>
    <property type="match status" value="1"/>
</dbReference>
<keyword evidence="7" id="KW-0479">Metal-binding</keyword>
<dbReference type="SMART" id="SM00184">
    <property type="entry name" value="RING"/>
    <property type="match status" value="1"/>
</dbReference>
<keyword evidence="13" id="KW-0472">Membrane</keyword>
<dbReference type="AlphaFoldDB" id="A0A482W7R3"/>
<keyword evidence="11" id="KW-0653">Protein transport</keyword>
<keyword evidence="14" id="KW-0576">Peroxisome</keyword>
<evidence type="ECO:0000256" key="3">
    <source>
        <dbReference type="ARBA" id="ARBA00008704"/>
    </source>
</evidence>
<evidence type="ECO:0000256" key="17">
    <source>
        <dbReference type="ARBA" id="ARBA00034523"/>
    </source>
</evidence>
<evidence type="ECO:0000256" key="11">
    <source>
        <dbReference type="ARBA" id="ARBA00022927"/>
    </source>
</evidence>
<keyword evidence="6" id="KW-0812">Transmembrane</keyword>
<keyword evidence="5" id="KW-0808">Transferase</keyword>
<comment type="subcellular location">
    <subcellularLocation>
        <location evidence="1">Peroxisome membrane</location>
        <topology evidence="1">Multi-pass membrane protein</topology>
    </subcellularLocation>
</comment>
<dbReference type="GO" id="GO:0005778">
    <property type="term" value="C:peroxisomal membrane"/>
    <property type="evidence" value="ECO:0007669"/>
    <property type="project" value="UniProtKB-SubCell"/>
</dbReference>
<dbReference type="PROSITE" id="PS50089">
    <property type="entry name" value="ZF_RING_2"/>
    <property type="match status" value="1"/>
</dbReference>
<comment type="similarity">
    <text evidence="3">Belongs to the pex2/pex10/pex12 family.</text>
</comment>
<dbReference type="InterPro" id="IPR006845">
    <property type="entry name" value="Pex_N"/>
</dbReference>
<keyword evidence="21" id="KW-1185">Reference proteome</keyword>
<dbReference type="Proteomes" id="UP000292052">
    <property type="component" value="Unassembled WGS sequence"/>
</dbReference>
<comment type="caution">
    <text evidence="20">The sequence shown here is derived from an EMBL/GenBank/DDBJ whole genome shotgun (WGS) entry which is preliminary data.</text>
</comment>
<evidence type="ECO:0000256" key="1">
    <source>
        <dbReference type="ARBA" id="ARBA00004585"/>
    </source>
</evidence>
<accession>A0A482W7R3</accession>
<comment type="catalytic activity">
    <reaction evidence="16">
        <text>[E2 ubiquitin-conjugating enzyme]-S-ubiquitinyl-L-cysteine + [acceptor protein]-L-cysteine = [E2 ubiquitin-conjugating enzyme]-L-cysteine + [acceptor protein]-S-ubiquitinyl-L-cysteine.</text>
        <dbReference type="EC" id="2.3.2.36"/>
    </reaction>
</comment>
<keyword evidence="10" id="KW-0862">Zinc</keyword>